<name>A0A8X6Q721_NEPPI</name>
<evidence type="ECO:0000256" key="1">
    <source>
        <dbReference type="PROSITE-ProRule" id="PRU00042"/>
    </source>
</evidence>
<dbReference type="PROSITE" id="PS50157">
    <property type="entry name" value="ZINC_FINGER_C2H2_2"/>
    <property type="match status" value="1"/>
</dbReference>
<dbReference type="Proteomes" id="UP000887013">
    <property type="component" value="Unassembled WGS sequence"/>
</dbReference>
<dbReference type="PROSITE" id="PS00028">
    <property type="entry name" value="ZINC_FINGER_C2H2_1"/>
    <property type="match status" value="1"/>
</dbReference>
<sequence>LEKKFRSLFPEAFKDVGQNALDSYPNDCTEKTSPTISSVLDDILDKVPLETLSPVIENLVCEKSPLIQGSTPRLSSTPMGNLAPEGSILNELPSPNLSLPLILAPLPPIGDITEEPSTSNMECDVTTNCTPDVLTVNIPDAISPIRSPCQEKSPSILDIILSQEFYSREASPEYHVISSQTVPQEISDKMAVAPPAPVISLKEFITPCQTEKEKDILTIPSYSDAARDGYCKLCKKSFLPAMLLAHLNTHRPCTKRFKCIKAVVMEGKRVMNQPAMTDTSSLASTSSTKPLTEIEKKFREKFPELPVFQKKIADSPSDSSDRESLLSELDSPPTGPPTKPAFTKKSYSSAVRKGLFRCKYCETPFVSKSGMENHILKIHNISPSPPTQAKIPSPPGRPYCKTCNKLIEGKISMADHCKLHHNLEISTNRSSPVSKIVKVPNAPAGQPTKRQVNNIDKGKLKVSFGVLPSKPPGKSNSITNSNNSNNGTQSTRIFSSKDGSSAGSLIKKSIHDHQSDSSMEDFSIPNAKKHQNAQQGSPTK</sequence>
<dbReference type="SMART" id="SM00355">
    <property type="entry name" value="ZnF_C2H2"/>
    <property type="match status" value="3"/>
</dbReference>
<feature type="non-terminal residue" evidence="4">
    <location>
        <position position="540"/>
    </location>
</feature>
<protein>
    <recommendedName>
        <fullName evidence="3">C2H2-type domain-containing protein</fullName>
    </recommendedName>
</protein>
<proteinExistence type="predicted"/>
<evidence type="ECO:0000259" key="3">
    <source>
        <dbReference type="PROSITE" id="PS50157"/>
    </source>
</evidence>
<dbReference type="EMBL" id="BMAW01078197">
    <property type="protein sequence ID" value="GFU09988.1"/>
    <property type="molecule type" value="Genomic_DNA"/>
</dbReference>
<feature type="region of interest" description="Disordered" evidence="2">
    <location>
        <begin position="309"/>
        <end position="345"/>
    </location>
</feature>
<comment type="caution">
    <text evidence="4">The sequence shown here is derived from an EMBL/GenBank/DDBJ whole genome shotgun (WGS) entry which is preliminary data.</text>
</comment>
<feature type="domain" description="C2H2-type" evidence="3">
    <location>
        <begin position="356"/>
        <end position="379"/>
    </location>
</feature>
<feature type="non-terminal residue" evidence="4">
    <location>
        <position position="1"/>
    </location>
</feature>
<gene>
    <name evidence="4" type="ORF">NPIL_3151</name>
</gene>
<dbReference type="InterPro" id="IPR013087">
    <property type="entry name" value="Znf_C2H2_type"/>
</dbReference>
<feature type="compositionally biased region" description="Polar residues" evidence="2">
    <location>
        <begin position="492"/>
        <end position="503"/>
    </location>
</feature>
<keyword evidence="1" id="KW-0479">Metal-binding</keyword>
<feature type="compositionally biased region" description="Low complexity" evidence="2">
    <location>
        <begin position="475"/>
        <end position="491"/>
    </location>
</feature>
<dbReference type="AlphaFoldDB" id="A0A8X6Q721"/>
<keyword evidence="1" id="KW-0863">Zinc-finger</keyword>
<dbReference type="Gene3D" id="3.30.160.60">
    <property type="entry name" value="Classic Zinc Finger"/>
    <property type="match status" value="1"/>
</dbReference>
<reference evidence="4" key="1">
    <citation type="submission" date="2020-08" db="EMBL/GenBank/DDBJ databases">
        <title>Multicomponent nature underlies the extraordinary mechanical properties of spider dragline silk.</title>
        <authorList>
            <person name="Kono N."/>
            <person name="Nakamura H."/>
            <person name="Mori M."/>
            <person name="Yoshida Y."/>
            <person name="Ohtoshi R."/>
            <person name="Malay A.D."/>
            <person name="Moran D.A.P."/>
            <person name="Tomita M."/>
            <person name="Numata K."/>
            <person name="Arakawa K."/>
        </authorList>
    </citation>
    <scope>NUCLEOTIDE SEQUENCE</scope>
</reference>
<keyword evidence="5" id="KW-1185">Reference proteome</keyword>
<organism evidence="4 5">
    <name type="scientific">Nephila pilipes</name>
    <name type="common">Giant wood spider</name>
    <name type="synonym">Nephila maculata</name>
    <dbReference type="NCBI Taxonomy" id="299642"/>
    <lineage>
        <taxon>Eukaryota</taxon>
        <taxon>Metazoa</taxon>
        <taxon>Ecdysozoa</taxon>
        <taxon>Arthropoda</taxon>
        <taxon>Chelicerata</taxon>
        <taxon>Arachnida</taxon>
        <taxon>Araneae</taxon>
        <taxon>Araneomorphae</taxon>
        <taxon>Entelegynae</taxon>
        <taxon>Araneoidea</taxon>
        <taxon>Nephilidae</taxon>
        <taxon>Nephila</taxon>
    </lineage>
</organism>
<evidence type="ECO:0000313" key="5">
    <source>
        <dbReference type="Proteomes" id="UP000887013"/>
    </source>
</evidence>
<accession>A0A8X6Q721</accession>
<keyword evidence="1" id="KW-0862">Zinc</keyword>
<evidence type="ECO:0000256" key="2">
    <source>
        <dbReference type="SAM" id="MobiDB-lite"/>
    </source>
</evidence>
<dbReference type="GO" id="GO:0008270">
    <property type="term" value="F:zinc ion binding"/>
    <property type="evidence" value="ECO:0007669"/>
    <property type="project" value="UniProtKB-KW"/>
</dbReference>
<feature type="region of interest" description="Disordered" evidence="2">
    <location>
        <begin position="466"/>
        <end position="540"/>
    </location>
</feature>
<evidence type="ECO:0000313" key="4">
    <source>
        <dbReference type="EMBL" id="GFU09988.1"/>
    </source>
</evidence>